<dbReference type="PANTHER" id="PTHR31286">
    <property type="entry name" value="GLYCINE-RICH CELL WALL STRUCTURAL PROTEIN 1.8-LIKE"/>
    <property type="match status" value="1"/>
</dbReference>
<proteinExistence type="predicted"/>
<name>A0AAV8H7E0_9POAL</name>
<evidence type="ECO:0000313" key="3">
    <source>
        <dbReference type="Proteomes" id="UP001140206"/>
    </source>
</evidence>
<feature type="region of interest" description="Disordered" evidence="1">
    <location>
        <begin position="298"/>
        <end position="319"/>
    </location>
</feature>
<keyword evidence="3" id="KW-1185">Reference proteome</keyword>
<dbReference type="AlphaFoldDB" id="A0AAV8H7E0"/>
<evidence type="ECO:0000256" key="1">
    <source>
        <dbReference type="SAM" id="MobiDB-lite"/>
    </source>
</evidence>
<reference evidence="2" key="1">
    <citation type="submission" date="2022-08" db="EMBL/GenBank/DDBJ databases">
        <authorList>
            <person name="Marques A."/>
        </authorList>
    </citation>
    <scope>NUCLEOTIDE SEQUENCE</scope>
    <source>
        <strain evidence="2">RhyPub2mFocal</strain>
        <tissue evidence="2">Leaves</tissue>
    </source>
</reference>
<evidence type="ECO:0000313" key="2">
    <source>
        <dbReference type="EMBL" id="KAJ4812575.1"/>
    </source>
</evidence>
<protein>
    <recommendedName>
        <fullName evidence="4">DUF4283 domain-containing protein</fullName>
    </recommendedName>
</protein>
<comment type="caution">
    <text evidence="2">The sequence shown here is derived from an EMBL/GenBank/DDBJ whole genome shotgun (WGS) entry which is preliminary data.</text>
</comment>
<organism evidence="2 3">
    <name type="scientific">Rhynchospora pubera</name>
    <dbReference type="NCBI Taxonomy" id="906938"/>
    <lineage>
        <taxon>Eukaryota</taxon>
        <taxon>Viridiplantae</taxon>
        <taxon>Streptophyta</taxon>
        <taxon>Embryophyta</taxon>
        <taxon>Tracheophyta</taxon>
        <taxon>Spermatophyta</taxon>
        <taxon>Magnoliopsida</taxon>
        <taxon>Liliopsida</taxon>
        <taxon>Poales</taxon>
        <taxon>Cyperaceae</taxon>
        <taxon>Cyperoideae</taxon>
        <taxon>Rhynchosporeae</taxon>
        <taxon>Rhynchospora</taxon>
    </lineage>
</organism>
<accession>A0AAV8H7E0</accession>
<evidence type="ECO:0008006" key="4">
    <source>
        <dbReference type="Google" id="ProtNLM"/>
    </source>
</evidence>
<dbReference type="PANTHER" id="PTHR31286:SF180">
    <property type="entry name" value="OS10G0362600 PROTEIN"/>
    <property type="match status" value="1"/>
</dbReference>
<dbReference type="EMBL" id="JAMFTS010000001">
    <property type="protein sequence ID" value="KAJ4812575.1"/>
    <property type="molecule type" value="Genomic_DNA"/>
</dbReference>
<gene>
    <name evidence="2" type="ORF">LUZ62_025141</name>
</gene>
<sequence length="365" mass="41413">MNVSDEELLAQFAALSSSGDDDVNELVLPQSVVKSWDWENCMVMKVMGARVVFETTFATALRKAWPVHPETVTQGLGNNFFLVEFKNQDDLLQVMAKGTFRCNKDMVVMRLAVGPEDLTDPQINEFECWVELHGIPPESVDHTGIELVFKEVGTPISEYKSFYWAGQKVYKRKLLVDLRQPLKPKLPLKHPQLGRKWIYAVYDNIANVCMFCARIGHEHITCPAKLKLKRMKQEEKHQDELAGKQIKETMVGKWLMDRSYVPRSQGWLRPHQAEGNSSQCKEGNTTEPVLTDVVQVHKKNRTGNEANTSTDRGLKRPIDLNDSRVMMITMGMAGENGDNQHQEVGSLNCKRAKEANPNSPSRFAQ</sequence>
<dbReference type="InterPro" id="IPR040256">
    <property type="entry name" value="At4g02000-like"/>
</dbReference>
<dbReference type="Proteomes" id="UP001140206">
    <property type="component" value="Chromosome 1"/>
</dbReference>